<dbReference type="EMBL" id="BPVZ01000018">
    <property type="protein sequence ID" value="GKV01914.1"/>
    <property type="molecule type" value="Genomic_DNA"/>
</dbReference>
<sequence>MKEGKGNRNRKREGTKKDWIMHEYVYHQKRPAPPQWRGPDLQLLPFCLGPDSQLSTSSKLQKIGVAAKRVQEQYAPTLYNEEIQETREMINNTGFEWSEVVVGGVHQEPMVEKDCWFQQRQPEEPLDEYDAKELKIDSEALVVSPLQQQKEEQTLEKCDDNFNTELSLGWRSSESQQSSRNHCSRPQQKRQREEI</sequence>
<gene>
    <name evidence="2" type="ORF">SLEP1_g14425</name>
</gene>
<organism evidence="2 3">
    <name type="scientific">Rubroshorea leprosula</name>
    <dbReference type="NCBI Taxonomy" id="152421"/>
    <lineage>
        <taxon>Eukaryota</taxon>
        <taxon>Viridiplantae</taxon>
        <taxon>Streptophyta</taxon>
        <taxon>Embryophyta</taxon>
        <taxon>Tracheophyta</taxon>
        <taxon>Spermatophyta</taxon>
        <taxon>Magnoliopsida</taxon>
        <taxon>eudicotyledons</taxon>
        <taxon>Gunneridae</taxon>
        <taxon>Pentapetalae</taxon>
        <taxon>rosids</taxon>
        <taxon>malvids</taxon>
        <taxon>Malvales</taxon>
        <taxon>Dipterocarpaceae</taxon>
        <taxon>Rubroshorea</taxon>
    </lineage>
</organism>
<name>A0AAV5IUK0_9ROSI</name>
<evidence type="ECO:0000256" key="1">
    <source>
        <dbReference type="SAM" id="MobiDB-lite"/>
    </source>
</evidence>
<evidence type="ECO:0008006" key="4">
    <source>
        <dbReference type="Google" id="ProtNLM"/>
    </source>
</evidence>
<feature type="region of interest" description="Disordered" evidence="1">
    <location>
        <begin position="170"/>
        <end position="195"/>
    </location>
</feature>
<dbReference type="AlphaFoldDB" id="A0AAV5IUK0"/>
<proteinExistence type="predicted"/>
<dbReference type="Proteomes" id="UP001054252">
    <property type="component" value="Unassembled WGS sequence"/>
</dbReference>
<accession>A0AAV5IUK0</accession>
<feature type="compositionally biased region" description="Polar residues" evidence="1">
    <location>
        <begin position="170"/>
        <end position="186"/>
    </location>
</feature>
<evidence type="ECO:0000313" key="2">
    <source>
        <dbReference type="EMBL" id="GKV01914.1"/>
    </source>
</evidence>
<protein>
    <recommendedName>
        <fullName evidence="4">NAC domain-containing protein</fullName>
    </recommendedName>
</protein>
<reference evidence="2 3" key="1">
    <citation type="journal article" date="2021" name="Commun. Biol.">
        <title>The genome of Shorea leprosula (Dipterocarpaceae) highlights the ecological relevance of drought in aseasonal tropical rainforests.</title>
        <authorList>
            <person name="Ng K.K.S."/>
            <person name="Kobayashi M.J."/>
            <person name="Fawcett J.A."/>
            <person name="Hatakeyama M."/>
            <person name="Paape T."/>
            <person name="Ng C.H."/>
            <person name="Ang C.C."/>
            <person name="Tnah L.H."/>
            <person name="Lee C.T."/>
            <person name="Nishiyama T."/>
            <person name="Sese J."/>
            <person name="O'Brien M.J."/>
            <person name="Copetti D."/>
            <person name="Mohd Noor M.I."/>
            <person name="Ong R.C."/>
            <person name="Putra M."/>
            <person name="Sireger I.Z."/>
            <person name="Indrioko S."/>
            <person name="Kosugi Y."/>
            <person name="Izuno A."/>
            <person name="Isagi Y."/>
            <person name="Lee S.L."/>
            <person name="Shimizu K.K."/>
        </authorList>
    </citation>
    <scope>NUCLEOTIDE SEQUENCE [LARGE SCALE GENOMIC DNA]</scope>
    <source>
        <strain evidence="2">214</strain>
    </source>
</reference>
<comment type="caution">
    <text evidence="2">The sequence shown here is derived from an EMBL/GenBank/DDBJ whole genome shotgun (WGS) entry which is preliminary data.</text>
</comment>
<evidence type="ECO:0000313" key="3">
    <source>
        <dbReference type="Proteomes" id="UP001054252"/>
    </source>
</evidence>
<keyword evidence="3" id="KW-1185">Reference proteome</keyword>